<dbReference type="AlphaFoldDB" id="A0A975GVP2"/>
<name>A0A975GVP2_9CAUL</name>
<dbReference type="InterPro" id="IPR036866">
    <property type="entry name" value="RibonucZ/Hydroxyglut_hydro"/>
</dbReference>
<sequence>MSQFNAEWTVGPHGAIETVDEGLISVAGEIVMPLGRFPRRMTAVRLKDGGVVIWSAIALDDAGMAELEAFGAPRFLIVPNAGHRLDARLFKDRYPGLTVVAPEGSHEAVEAAVPVDATEDVFGDPGVRFVTVAGTAAAESALIVTRSGGTTLITNDIIGHVTHPHGLGANVMTRLFDYGVHEPSIPRTIRRFIKDKAALAAQMRDWAALPDLKRIIVSHVDPITDAPAEHLRRLADELDD</sequence>
<dbReference type="KEGG" id="bgoe:IFJ75_16880"/>
<dbReference type="SUPFAM" id="SSF56281">
    <property type="entry name" value="Metallo-hydrolase/oxidoreductase"/>
    <property type="match status" value="1"/>
</dbReference>
<evidence type="ECO:0000313" key="2">
    <source>
        <dbReference type="Proteomes" id="UP000663918"/>
    </source>
</evidence>
<protein>
    <submittedName>
        <fullName evidence="1">Uncharacterized protein</fullName>
    </submittedName>
</protein>
<reference evidence="1" key="1">
    <citation type="submission" date="2020-09" db="EMBL/GenBank/DDBJ databases">
        <title>Brevundimonas sp. LVF2 isolated from a puddle in Goettingen, Germany.</title>
        <authorList>
            <person name="Friedrich I."/>
            <person name="Klassen A."/>
            <person name="Hannes N."/>
            <person name="Schneider D."/>
            <person name="Hertel R."/>
            <person name="Daniel R."/>
        </authorList>
    </citation>
    <scope>NUCLEOTIDE SEQUENCE</scope>
    <source>
        <strain evidence="1">LVF2</strain>
    </source>
</reference>
<accession>A0A975GVP2</accession>
<proteinExistence type="predicted"/>
<organism evidence="1 2">
    <name type="scientific">Brevundimonas goettingensis</name>
    <dbReference type="NCBI Taxonomy" id="2774190"/>
    <lineage>
        <taxon>Bacteria</taxon>
        <taxon>Pseudomonadati</taxon>
        <taxon>Pseudomonadota</taxon>
        <taxon>Alphaproteobacteria</taxon>
        <taxon>Caulobacterales</taxon>
        <taxon>Caulobacteraceae</taxon>
        <taxon>Brevundimonas</taxon>
    </lineage>
</organism>
<evidence type="ECO:0000313" key="1">
    <source>
        <dbReference type="EMBL" id="QTC90878.1"/>
    </source>
</evidence>
<dbReference type="Proteomes" id="UP000663918">
    <property type="component" value="Chromosome"/>
</dbReference>
<dbReference type="EMBL" id="CP062222">
    <property type="protein sequence ID" value="QTC90878.1"/>
    <property type="molecule type" value="Genomic_DNA"/>
</dbReference>
<dbReference type="RefSeq" id="WP_207869672.1">
    <property type="nucleotide sequence ID" value="NZ_CP062222.1"/>
</dbReference>
<gene>
    <name evidence="1" type="ORF">IFJ75_16880</name>
</gene>
<keyword evidence="2" id="KW-1185">Reference proteome</keyword>